<dbReference type="Pfam" id="PF00884">
    <property type="entry name" value="Sulfatase"/>
    <property type="match status" value="1"/>
</dbReference>
<evidence type="ECO:0000256" key="4">
    <source>
        <dbReference type="ARBA" id="ARBA00022837"/>
    </source>
</evidence>
<keyword evidence="3 6" id="KW-0378">Hydrolase</keyword>
<dbReference type="PROSITE" id="PS00523">
    <property type="entry name" value="SULFATASE_1"/>
    <property type="match status" value="1"/>
</dbReference>
<name>A0A5C5XQK9_9PLAN</name>
<dbReference type="EC" id="3.1.6.1" evidence="6"/>
<evidence type="ECO:0000313" key="6">
    <source>
        <dbReference type="EMBL" id="TWT65487.1"/>
    </source>
</evidence>
<dbReference type="Gene3D" id="3.30.1120.10">
    <property type="match status" value="1"/>
</dbReference>
<evidence type="ECO:0000256" key="1">
    <source>
        <dbReference type="ARBA" id="ARBA00008779"/>
    </source>
</evidence>
<keyword evidence="7" id="KW-1185">Reference proteome</keyword>
<evidence type="ECO:0000256" key="2">
    <source>
        <dbReference type="ARBA" id="ARBA00022723"/>
    </source>
</evidence>
<protein>
    <submittedName>
        <fullName evidence="6">Arylsulfatase</fullName>
        <ecNumber evidence="6">3.1.6.1</ecNumber>
    </submittedName>
</protein>
<evidence type="ECO:0000259" key="5">
    <source>
        <dbReference type="Pfam" id="PF00884"/>
    </source>
</evidence>
<dbReference type="GO" id="GO:0046872">
    <property type="term" value="F:metal ion binding"/>
    <property type="evidence" value="ECO:0007669"/>
    <property type="project" value="UniProtKB-KW"/>
</dbReference>
<dbReference type="InterPro" id="IPR017850">
    <property type="entry name" value="Alkaline_phosphatase_core_sf"/>
</dbReference>
<feature type="domain" description="Sulfatase N-terminal" evidence="5">
    <location>
        <begin position="61"/>
        <end position="381"/>
    </location>
</feature>
<evidence type="ECO:0000313" key="7">
    <source>
        <dbReference type="Proteomes" id="UP000317238"/>
    </source>
</evidence>
<dbReference type="EMBL" id="SJPL01000002">
    <property type="protein sequence ID" value="TWT65487.1"/>
    <property type="molecule type" value="Genomic_DNA"/>
</dbReference>
<dbReference type="PANTHER" id="PTHR42693:SF53">
    <property type="entry name" value="ENDO-4-O-SULFATASE"/>
    <property type="match status" value="1"/>
</dbReference>
<dbReference type="Gene3D" id="3.40.720.10">
    <property type="entry name" value="Alkaline Phosphatase, subunit A"/>
    <property type="match status" value="1"/>
</dbReference>
<gene>
    <name evidence="6" type="ORF">Pan14r_50330</name>
</gene>
<dbReference type="AlphaFoldDB" id="A0A5C5XQK9"/>
<dbReference type="PANTHER" id="PTHR42693">
    <property type="entry name" value="ARYLSULFATASE FAMILY MEMBER"/>
    <property type="match status" value="1"/>
</dbReference>
<evidence type="ECO:0000256" key="3">
    <source>
        <dbReference type="ARBA" id="ARBA00022801"/>
    </source>
</evidence>
<comment type="caution">
    <text evidence="6">The sequence shown here is derived from an EMBL/GenBank/DDBJ whole genome shotgun (WGS) entry which is preliminary data.</text>
</comment>
<accession>A0A5C5XQK9</accession>
<dbReference type="InterPro" id="IPR024607">
    <property type="entry name" value="Sulfatase_CS"/>
</dbReference>
<dbReference type="Proteomes" id="UP000317238">
    <property type="component" value="Unassembled WGS sequence"/>
</dbReference>
<sequence>MSLSNAPLAIHGSLRRRICIAVNWHATIPLAGAIRFGLNVTLFALGMLACTALPVVADDRPNIVLLMGDDHGWDETGYNGHPHLKTPVLDQMAATGLRLDRFYAAHPTCSPTRGSVLTGRHPNRYGTFTPNYSIRPEEITIADVLSDAGYVCGHFGKWHVGPVKADSPTSPGAMGFDTWLSHDNFFELDPVLSRDGGPPKKIEGESSQILIDAAKPFLASAKKSGKPSLTVIWFGSPHEPYSGLPEDLALYDNLPAEYAKKSFRLTSNETGSPTTRSLRDVLRERYAEITAMDRAIGDLRDWLTQNGLRDNTLIWYCGDNGTPGDGIITSPLRGQKGNHYEGGVRVPGIIEWPARIKTHASTDYNSVTSDILPTICDIANVDVPDRPLDGISLMPILEGRLGTRSQPIAFWSFDTKNVHKDQPYLTLQQQTGTTPLIKLMKGIPTRNFVNYFHPDTTNADYGGTRVWLANHYKLIVTGLGDDQALELYNLRDDPSEAENLAEPRRKIADEMLGELTQWQTSVLNSLTGSDYDSSSVEIRD</sequence>
<reference evidence="6 7" key="1">
    <citation type="submission" date="2019-02" db="EMBL/GenBank/DDBJ databases">
        <title>Deep-cultivation of Planctomycetes and their phenomic and genomic characterization uncovers novel biology.</title>
        <authorList>
            <person name="Wiegand S."/>
            <person name="Jogler M."/>
            <person name="Boedeker C."/>
            <person name="Pinto D."/>
            <person name="Vollmers J."/>
            <person name="Rivas-Marin E."/>
            <person name="Kohn T."/>
            <person name="Peeters S.H."/>
            <person name="Heuer A."/>
            <person name="Rast P."/>
            <person name="Oberbeckmann S."/>
            <person name="Bunk B."/>
            <person name="Jeske O."/>
            <person name="Meyerdierks A."/>
            <person name="Storesund J.E."/>
            <person name="Kallscheuer N."/>
            <person name="Luecker S."/>
            <person name="Lage O.M."/>
            <person name="Pohl T."/>
            <person name="Merkel B.J."/>
            <person name="Hornburger P."/>
            <person name="Mueller R.-W."/>
            <person name="Bruemmer F."/>
            <person name="Labrenz M."/>
            <person name="Spormann A.M."/>
            <person name="Op Den Camp H."/>
            <person name="Overmann J."/>
            <person name="Amann R."/>
            <person name="Jetten M.S.M."/>
            <person name="Mascher T."/>
            <person name="Medema M.H."/>
            <person name="Devos D.P."/>
            <person name="Kaster A.-K."/>
            <person name="Ovreas L."/>
            <person name="Rohde M."/>
            <person name="Galperin M.Y."/>
            <person name="Jogler C."/>
        </authorList>
    </citation>
    <scope>NUCLEOTIDE SEQUENCE [LARGE SCALE GENOMIC DNA]</scope>
    <source>
        <strain evidence="6 7">Pan14r</strain>
    </source>
</reference>
<keyword evidence="2" id="KW-0479">Metal-binding</keyword>
<organism evidence="6 7">
    <name type="scientific">Crateriforma conspicua</name>
    <dbReference type="NCBI Taxonomy" id="2527996"/>
    <lineage>
        <taxon>Bacteria</taxon>
        <taxon>Pseudomonadati</taxon>
        <taxon>Planctomycetota</taxon>
        <taxon>Planctomycetia</taxon>
        <taxon>Planctomycetales</taxon>
        <taxon>Planctomycetaceae</taxon>
        <taxon>Crateriforma</taxon>
    </lineage>
</organism>
<dbReference type="GO" id="GO:0004065">
    <property type="term" value="F:arylsulfatase activity"/>
    <property type="evidence" value="ECO:0007669"/>
    <property type="project" value="UniProtKB-EC"/>
</dbReference>
<proteinExistence type="inferred from homology"/>
<dbReference type="InterPro" id="IPR050738">
    <property type="entry name" value="Sulfatase"/>
</dbReference>
<dbReference type="InterPro" id="IPR000917">
    <property type="entry name" value="Sulfatase_N"/>
</dbReference>
<dbReference type="SUPFAM" id="SSF53649">
    <property type="entry name" value="Alkaline phosphatase-like"/>
    <property type="match status" value="1"/>
</dbReference>
<keyword evidence="4" id="KW-0106">Calcium</keyword>
<comment type="similarity">
    <text evidence="1">Belongs to the sulfatase family.</text>
</comment>
<dbReference type="RefSeq" id="WP_197204068.1">
    <property type="nucleotide sequence ID" value="NZ_SJPL01000002.1"/>
</dbReference>